<dbReference type="NCBIfam" id="TIGR01460">
    <property type="entry name" value="HAD-SF-IIA"/>
    <property type="match status" value="1"/>
</dbReference>
<evidence type="ECO:0000256" key="3">
    <source>
        <dbReference type="ARBA" id="ARBA00007958"/>
    </source>
</evidence>
<dbReference type="GO" id="GO:0046872">
    <property type="term" value="F:metal ion binding"/>
    <property type="evidence" value="ECO:0007669"/>
    <property type="project" value="UniProtKB-KW"/>
</dbReference>
<dbReference type="Pfam" id="PF13344">
    <property type="entry name" value="Hydrolase_6"/>
    <property type="match status" value="1"/>
</dbReference>
<dbReference type="Gene3D" id="3.40.50.1000">
    <property type="entry name" value="HAD superfamily/HAD-like"/>
    <property type="match status" value="2"/>
</dbReference>
<sequence>MQAVLFDIDGVLLFKGAALPGAAATLNWVRQQGIPHRFLTNTTSKPARRIAADLQAAGIAAQEADILTPPIAARLWLQQQHKQRLHVLLPQAVYSEFGMFDLSGGDDAEALVIGDMGTGFTFEVLNQAFRVLMADPDIPLLALGMTRYFAAADGLQLDVGPFVKALEYATGREALVMGKPAVSFFQQALAALNVTAEQTLMIGDDRLGDVLGAQACGIHGALVRTGKYRPGDEDADSARLQPQYLLDSVAGLPELWRSL</sequence>
<dbReference type="InterPro" id="IPR023214">
    <property type="entry name" value="HAD_sf"/>
</dbReference>
<evidence type="ECO:0000256" key="1">
    <source>
        <dbReference type="ARBA" id="ARBA00001946"/>
    </source>
</evidence>
<reference evidence="12" key="2">
    <citation type="submission" date="2022-08" db="EMBL/GenBank/DDBJ databases">
        <authorList>
            <person name="Dong C."/>
        </authorList>
    </citation>
    <scope>NUCLEOTIDE SEQUENCE</scope>
    <source>
        <strain evidence="12">59MF3M-4</strain>
    </source>
</reference>
<keyword evidence="8" id="KW-0460">Magnesium</keyword>
<comment type="function">
    <text evidence="9">Phosphatase that hydrolyzes imidodiphosphate, 3-phosphohistidine and 6-phospholysine. Has broad substrate specificity and can also hydrolyze inorganic diphosphate, but with lower efficiency.</text>
</comment>
<reference evidence="12" key="1">
    <citation type="journal article" date="2022" name="Front. Microbiol.">
        <title>Genome-based taxonomic rearrangement of Oceanobacter-related bacteria including the description of Thalassolituus hydrocarbonoclasticus sp. nov. and Thalassolituus pacificus sp. nov. and emended description of the genus Thalassolituus.</title>
        <authorList>
            <person name="Dong C."/>
            <person name="Wei L."/>
            <person name="Wang J."/>
            <person name="Lai Q."/>
            <person name="Huang Z."/>
            <person name="Shao Z."/>
        </authorList>
    </citation>
    <scope>NUCLEOTIDE SEQUENCE</scope>
    <source>
        <strain evidence="12">59MF3M-4</strain>
    </source>
</reference>
<dbReference type="AlphaFoldDB" id="A0A9X2WH96"/>
<evidence type="ECO:0000313" key="12">
    <source>
        <dbReference type="EMBL" id="MCT7360441.1"/>
    </source>
</evidence>
<protein>
    <recommendedName>
        <fullName evidence="10">Phospholysine phosphohistidine inorganic pyrophosphate phosphatase</fullName>
        <ecNumber evidence="4">3.6.1.1</ecNumber>
    </recommendedName>
</protein>
<comment type="cofactor">
    <cofactor evidence="1">
        <name>Mg(2+)</name>
        <dbReference type="ChEBI" id="CHEBI:18420"/>
    </cofactor>
</comment>
<comment type="catalytic activity">
    <reaction evidence="11">
        <text>diphosphate + H2O = 2 phosphate + H(+)</text>
        <dbReference type="Rhea" id="RHEA:24576"/>
        <dbReference type="ChEBI" id="CHEBI:15377"/>
        <dbReference type="ChEBI" id="CHEBI:15378"/>
        <dbReference type="ChEBI" id="CHEBI:33019"/>
        <dbReference type="ChEBI" id="CHEBI:43474"/>
        <dbReference type="EC" id="3.6.1.1"/>
    </reaction>
</comment>
<evidence type="ECO:0000256" key="2">
    <source>
        <dbReference type="ARBA" id="ARBA00004496"/>
    </source>
</evidence>
<evidence type="ECO:0000256" key="5">
    <source>
        <dbReference type="ARBA" id="ARBA00022490"/>
    </source>
</evidence>
<dbReference type="PANTHER" id="PTHR19288:SF44">
    <property type="entry name" value="PHOSPHOLYSINE PHOSPHOHISTIDINE INORGANIC PYROPHOSPHATE PHOSPHATASE"/>
    <property type="match status" value="1"/>
</dbReference>
<dbReference type="EMBL" id="JAOANI010000028">
    <property type="protein sequence ID" value="MCT7360441.1"/>
    <property type="molecule type" value="Genomic_DNA"/>
</dbReference>
<dbReference type="Pfam" id="PF13242">
    <property type="entry name" value="Hydrolase_like"/>
    <property type="match status" value="1"/>
</dbReference>
<keyword evidence="5" id="KW-0963">Cytoplasm</keyword>
<evidence type="ECO:0000256" key="10">
    <source>
        <dbReference type="ARBA" id="ARBA00039357"/>
    </source>
</evidence>
<dbReference type="Proteomes" id="UP001147830">
    <property type="component" value="Unassembled WGS sequence"/>
</dbReference>
<evidence type="ECO:0000256" key="7">
    <source>
        <dbReference type="ARBA" id="ARBA00022801"/>
    </source>
</evidence>
<dbReference type="InterPro" id="IPR036412">
    <property type="entry name" value="HAD-like_sf"/>
</dbReference>
<organism evidence="12 13">
    <name type="scientific">Thalassolituus pacificus</name>
    <dbReference type="NCBI Taxonomy" id="2975440"/>
    <lineage>
        <taxon>Bacteria</taxon>
        <taxon>Pseudomonadati</taxon>
        <taxon>Pseudomonadota</taxon>
        <taxon>Gammaproteobacteria</taxon>
        <taxon>Oceanospirillales</taxon>
        <taxon>Oceanospirillaceae</taxon>
        <taxon>Thalassolituus</taxon>
    </lineage>
</organism>
<dbReference type="GO" id="GO:0004427">
    <property type="term" value="F:inorganic diphosphate phosphatase activity"/>
    <property type="evidence" value="ECO:0007669"/>
    <property type="project" value="UniProtKB-EC"/>
</dbReference>
<comment type="caution">
    <text evidence="12">The sequence shown here is derived from an EMBL/GenBank/DDBJ whole genome shotgun (WGS) entry which is preliminary data.</text>
</comment>
<dbReference type="PANTHER" id="PTHR19288">
    <property type="entry name" value="4-NITROPHENYLPHOSPHATASE-RELATED"/>
    <property type="match status" value="1"/>
</dbReference>
<evidence type="ECO:0000256" key="11">
    <source>
        <dbReference type="ARBA" id="ARBA00047820"/>
    </source>
</evidence>
<comment type="subcellular location">
    <subcellularLocation>
        <location evidence="2">Cytoplasm</location>
    </subcellularLocation>
</comment>
<keyword evidence="6" id="KW-0479">Metal-binding</keyword>
<name>A0A9X2WH96_9GAMM</name>
<dbReference type="EC" id="3.6.1.1" evidence="4"/>
<evidence type="ECO:0000256" key="4">
    <source>
        <dbReference type="ARBA" id="ARBA00012146"/>
    </source>
</evidence>
<comment type="similarity">
    <text evidence="3">Belongs to the HAD-like hydrolase superfamily.</text>
</comment>
<dbReference type="InterPro" id="IPR006357">
    <property type="entry name" value="HAD-SF_hydro_IIA"/>
</dbReference>
<evidence type="ECO:0000256" key="8">
    <source>
        <dbReference type="ARBA" id="ARBA00022842"/>
    </source>
</evidence>
<keyword evidence="7 12" id="KW-0378">Hydrolase</keyword>
<evidence type="ECO:0000256" key="9">
    <source>
        <dbReference type="ARBA" id="ARBA00037258"/>
    </source>
</evidence>
<dbReference type="NCBIfam" id="TIGR01458">
    <property type="entry name" value="HAD-SF-IIA-hyp3"/>
    <property type="match status" value="1"/>
</dbReference>
<dbReference type="GO" id="GO:0005829">
    <property type="term" value="C:cytosol"/>
    <property type="evidence" value="ECO:0007669"/>
    <property type="project" value="TreeGrafter"/>
</dbReference>
<evidence type="ECO:0000256" key="6">
    <source>
        <dbReference type="ARBA" id="ARBA00022723"/>
    </source>
</evidence>
<evidence type="ECO:0000313" key="13">
    <source>
        <dbReference type="Proteomes" id="UP001147830"/>
    </source>
</evidence>
<dbReference type="GO" id="GO:0016791">
    <property type="term" value="F:phosphatase activity"/>
    <property type="evidence" value="ECO:0007669"/>
    <property type="project" value="InterPro"/>
</dbReference>
<gene>
    <name evidence="12" type="ORF">NYR02_15565</name>
</gene>
<dbReference type="SUPFAM" id="SSF56784">
    <property type="entry name" value="HAD-like"/>
    <property type="match status" value="1"/>
</dbReference>
<keyword evidence="13" id="KW-1185">Reference proteome</keyword>
<proteinExistence type="inferred from homology"/>
<dbReference type="InterPro" id="IPR006355">
    <property type="entry name" value="LHPP/HDHD2"/>
</dbReference>
<accession>A0A9X2WH96</accession>
<dbReference type="RefSeq" id="WP_260977275.1">
    <property type="nucleotide sequence ID" value="NZ_JAOANI010000028.1"/>
</dbReference>